<protein>
    <submittedName>
        <fullName evidence="2">Plasmid stabilization system</fullName>
    </submittedName>
</protein>
<evidence type="ECO:0000256" key="1">
    <source>
        <dbReference type="ARBA" id="ARBA00022649"/>
    </source>
</evidence>
<reference evidence="2" key="1">
    <citation type="submission" date="2016-04" db="EMBL/GenBank/DDBJ databases">
        <authorList>
            <person name="Evans L.H."/>
            <person name="Alamgir A."/>
            <person name="Owens N."/>
            <person name="Weber N.D."/>
            <person name="Virtaneva K."/>
            <person name="Barbian K."/>
            <person name="Babar A."/>
            <person name="Rosenke K."/>
        </authorList>
    </citation>
    <scope>NUCLEOTIDE SEQUENCE</scope>
    <source>
        <strain evidence="2">86</strain>
    </source>
</reference>
<accession>A0A212JZN3</accession>
<dbReference type="Gene3D" id="3.30.2310.20">
    <property type="entry name" value="RelE-like"/>
    <property type="match status" value="1"/>
</dbReference>
<gene>
    <name evidence="2" type="ORF">KL86APRO_11909</name>
</gene>
<dbReference type="AlphaFoldDB" id="A0A212JZN3"/>
<sequence>MTYKVVFSPEAENDLLELYLYIAEQAGDARALAYVERLERYCKGFEDFPERGTSRDDLFPGLRIVGFERRVSIAFHIHANTVTFDRILYGGRDLESLADEA</sequence>
<dbReference type="EMBL" id="FLUO01000001">
    <property type="protein sequence ID" value="SBW04873.1"/>
    <property type="molecule type" value="Genomic_DNA"/>
</dbReference>
<proteinExistence type="predicted"/>
<dbReference type="InterPro" id="IPR035093">
    <property type="entry name" value="RelE/ParE_toxin_dom_sf"/>
</dbReference>
<evidence type="ECO:0000313" key="2">
    <source>
        <dbReference type="EMBL" id="SBW04873.1"/>
    </source>
</evidence>
<keyword evidence="1" id="KW-1277">Toxin-antitoxin system</keyword>
<organism evidence="2">
    <name type="scientific">uncultured Alphaproteobacteria bacterium</name>
    <dbReference type="NCBI Taxonomy" id="91750"/>
    <lineage>
        <taxon>Bacteria</taxon>
        <taxon>Pseudomonadati</taxon>
        <taxon>Pseudomonadota</taxon>
        <taxon>Alphaproteobacteria</taxon>
        <taxon>environmental samples</taxon>
    </lineage>
</organism>
<dbReference type="Pfam" id="PF05016">
    <property type="entry name" value="ParE_toxin"/>
    <property type="match status" value="1"/>
</dbReference>
<dbReference type="InterPro" id="IPR007712">
    <property type="entry name" value="RelE/ParE_toxin"/>
</dbReference>
<name>A0A212JZN3_9PROT</name>